<gene>
    <name evidence="2" type="ORF">MUK42_34872</name>
</gene>
<feature type="region of interest" description="Disordered" evidence="1">
    <location>
        <begin position="1"/>
        <end position="29"/>
    </location>
</feature>
<dbReference type="Proteomes" id="UP001055439">
    <property type="component" value="Chromosome 1"/>
</dbReference>
<proteinExistence type="predicted"/>
<feature type="compositionally biased region" description="Low complexity" evidence="1">
    <location>
        <begin position="10"/>
        <end position="27"/>
    </location>
</feature>
<evidence type="ECO:0000256" key="1">
    <source>
        <dbReference type="SAM" id="MobiDB-lite"/>
    </source>
</evidence>
<accession>A0A9E7JAS3</accession>
<dbReference type="AlphaFoldDB" id="A0A9E7JAS3"/>
<name>A0A9E7JAS3_9LILI</name>
<keyword evidence="3" id="KW-1185">Reference proteome</keyword>
<protein>
    <submittedName>
        <fullName evidence="2">Uncharacterized protein</fullName>
    </submittedName>
</protein>
<dbReference type="EMBL" id="CP097502">
    <property type="protein sequence ID" value="URD74280.1"/>
    <property type="molecule type" value="Genomic_DNA"/>
</dbReference>
<sequence>MGCHGIALQSSSSKGWSGGASAPSPFRRSPPHAVLVKEAPVAMSCRQLLSSVSGTTMQAASDDIFQPRFIVISWIRVAASF</sequence>
<evidence type="ECO:0000313" key="2">
    <source>
        <dbReference type="EMBL" id="URD74280.1"/>
    </source>
</evidence>
<evidence type="ECO:0000313" key="3">
    <source>
        <dbReference type="Proteomes" id="UP001055439"/>
    </source>
</evidence>
<reference evidence="2" key="1">
    <citation type="submission" date="2022-05" db="EMBL/GenBank/DDBJ databases">
        <title>The Musa troglodytarum L. genome provides insights into the mechanism of non-climacteric behaviour and enrichment of carotenoids.</title>
        <authorList>
            <person name="Wang J."/>
        </authorList>
    </citation>
    <scope>NUCLEOTIDE SEQUENCE</scope>
    <source>
        <tissue evidence="2">Leaf</tissue>
    </source>
</reference>
<organism evidence="2 3">
    <name type="scientific">Musa troglodytarum</name>
    <name type="common">fe'i banana</name>
    <dbReference type="NCBI Taxonomy" id="320322"/>
    <lineage>
        <taxon>Eukaryota</taxon>
        <taxon>Viridiplantae</taxon>
        <taxon>Streptophyta</taxon>
        <taxon>Embryophyta</taxon>
        <taxon>Tracheophyta</taxon>
        <taxon>Spermatophyta</taxon>
        <taxon>Magnoliopsida</taxon>
        <taxon>Liliopsida</taxon>
        <taxon>Zingiberales</taxon>
        <taxon>Musaceae</taxon>
        <taxon>Musa</taxon>
    </lineage>
</organism>